<dbReference type="Gene3D" id="1.10.3730.20">
    <property type="match status" value="1"/>
</dbReference>
<name>A0A450TH56_9GAMM</name>
<proteinExistence type="predicted"/>
<feature type="transmembrane region" description="Helical" evidence="1">
    <location>
        <begin position="124"/>
        <end position="144"/>
    </location>
</feature>
<feature type="transmembrane region" description="Helical" evidence="1">
    <location>
        <begin position="255"/>
        <end position="273"/>
    </location>
</feature>
<feature type="transmembrane region" description="Helical" evidence="1">
    <location>
        <begin position="6"/>
        <end position="23"/>
    </location>
</feature>
<evidence type="ECO:0000313" key="3">
    <source>
        <dbReference type="EMBL" id="VFJ66570.1"/>
    </source>
</evidence>
<dbReference type="InterPro" id="IPR000620">
    <property type="entry name" value="EamA_dom"/>
</dbReference>
<reference evidence="3" key="1">
    <citation type="submission" date="2019-02" db="EMBL/GenBank/DDBJ databases">
        <authorList>
            <person name="Gruber-Vodicka R. H."/>
            <person name="Seah K. B. B."/>
        </authorList>
    </citation>
    <scope>NUCLEOTIDE SEQUENCE</scope>
    <source>
        <strain evidence="3">BECK_BZ131</strain>
    </source>
</reference>
<feature type="transmembrane region" description="Helical" evidence="1">
    <location>
        <begin position="229"/>
        <end position="249"/>
    </location>
</feature>
<sequence>MNQPWLFYAIAAPILWACVDILDKVLISKYGLKPSIFTFLLGISGIIAAAVIFFVHEEIDYSFDIVLLSGISGIVILLFIFLFFKALELSDAPVVVAMLSMSSLLSVLWGYLFFHEILTSTQYLGIFVVLVCIALLNMEASVVSPNQTIGPPKTFLQNRLSLSKALLLMFPASLLASIVAAIEKHLTNSTSVYSVFFWERIGAFLFTAILFLLFRAPLTREIKAIRSKVQVVIAIDMLSLLAFFCLLLALSLGPLSLVMVIGATTPAFVMFFVYFTETIRPGTIPDLASKQRLLKRVLIISGTISGSYLLL</sequence>
<accession>A0A450TH56</accession>
<feature type="transmembrane region" description="Helical" evidence="1">
    <location>
        <begin position="94"/>
        <end position="112"/>
    </location>
</feature>
<feature type="transmembrane region" description="Helical" evidence="1">
    <location>
        <begin position="165"/>
        <end position="183"/>
    </location>
</feature>
<dbReference type="GO" id="GO:0016020">
    <property type="term" value="C:membrane"/>
    <property type="evidence" value="ECO:0007669"/>
    <property type="project" value="InterPro"/>
</dbReference>
<feature type="transmembrane region" description="Helical" evidence="1">
    <location>
        <begin position="61"/>
        <end position="82"/>
    </location>
</feature>
<feature type="domain" description="EamA" evidence="2">
    <location>
        <begin position="4"/>
        <end position="137"/>
    </location>
</feature>
<dbReference type="PANTHER" id="PTHR22911:SF137">
    <property type="entry name" value="SOLUTE CARRIER FAMILY 35 MEMBER G2-RELATED"/>
    <property type="match status" value="1"/>
</dbReference>
<dbReference type="AlphaFoldDB" id="A0A450TH56"/>
<dbReference type="PANTHER" id="PTHR22911">
    <property type="entry name" value="ACYL-MALONYL CONDENSING ENZYME-RELATED"/>
    <property type="match status" value="1"/>
</dbReference>
<feature type="transmembrane region" description="Helical" evidence="1">
    <location>
        <begin position="35"/>
        <end position="55"/>
    </location>
</feature>
<dbReference type="SUPFAM" id="SSF103481">
    <property type="entry name" value="Multidrug resistance efflux transporter EmrE"/>
    <property type="match status" value="1"/>
</dbReference>
<keyword evidence="1" id="KW-1133">Transmembrane helix</keyword>
<dbReference type="EMBL" id="CAADFE010000010">
    <property type="protein sequence ID" value="VFJ66570.1"/>
    <property type="molecule type" value="Genomic_DNA"/>
</dbReference>
<evidence type="ECO:0000259" key="2">
    <source>
        <dbReference type="Pfam" id="PF00892"/>
    </source>
</evidence>
<feature type="transmembrane region" description="Helical" evidence="1">
    <location>
        <begin position="195"/>
        <end position="217"/>
    </location>
</feature>
<keyword evidence="1" id="KW-0812">Transmembrane</keyword>
<dbReference type="Pfam" id="PF00892">
    <property type="entry name" value="EamA"/>
    <property type="match status" value="1"/>
</dbReference>
<organism evidence="3">
    <name type="scientific">Candidatus Kentrum sp. FW</name>
    <dbReference type="NCBI Taxonomy" id="2126338"/>
    <lineage>
        <taxon>Bacteria</taxon>
        <taxon>Pseudomonadati</taxon>
        <taxon>Pseudomonadota</taxon>
        <taxon>Gammaproteobacteria</taxon>
        <taxon>Candidatus Kentrum</taxon>
    </lineage>
</organism>
<evidence type="ECO:0000256" key="1">
    <source>
        <dbReference type="SAM" id="Phobius"/>
    </source>
</evidence>
<gene>
    <name evidence="3" type="ORF">BECKFW1821C_GA0114237_101016</name>
</gene>
<protein>
    <submittedName>
        <fullName evidence="3">Uncharacterized membrane protein</fullName>
    </submittedName>
</protein>
<dbReference type="InterPro" id="IPR037185">
    <property type="entry name" value="EmrE-like"/>
</dbReference>
<keyword evidence="1" id="KW-0472">Membrane</keyword>